<dbReference type="EMBL" id="VCGU01000011">
    <property type="protein sequence ID" value="TRY67731.1"/>
    <property type="molecule type" value="Genomic_DNA"/>
</dbReference>
<dbReference type="InterPro" id="IPR036383">
    <property type="entry name" value="TSP1_rpt_sf"/>
</dbReference>
<evidence type="ECO:0000313" key="7">
    <source>
        <dbReference type="Proteomes" id="UP000318571"/>
    </source>
</evidence>
<accession>A0A553NQL1</accession>
<keyword evidence="5" id="KW-1015">Disulfide bond</keyword>
<dbReference type="Gene3D" id="2.20.100.10">
    <property type="entry name" value="Thrombospondin type-1 (TSP1) repeat"/>
    <property type="match status" value="3"/>
</dbReference>
<dbReference type="InterPro" id="IPR052065">
    <property type="entry name" value="Compl_asym_regulator"/>
</dbReference>
<dbReference type="AlphaFoldDB" id="A0A553NQL1"/>
<evidence type="ECO:0000256" key="5">
    <source>
        <dbReference type="ARBA" id="ARBA00023157"/>
    </source>
</evidence>
<dbReference type="PANTHER" id="PTHR22906">
    <property type="entry name" value="PROPERDIN"/>
    <property type="match status" value="1"/>
</dbReference>
<comment type="subcellular location">
    <subcellularLocation>
        <location evidence="1">Secreted</location>
    </subcellularLocation>
</comment>
<evidence type="ECO:0000256" key="3">
    <source>
        <dbReference type="ARBA" id="ARBA00022729"/>
    </source>
</evidence>
<keyword evidence="4" id="KW-0677">Repeat</keyword>
<reference evidence="6 7" key="1">
    <citation type="journal article" date="2018" name="Nat. Ecol. Evol.">
        <title>Genomic signatures of mitonuclear coevolution across populations of Tigriopus californicus.</title>
        <authorList>
            <person name="Barreto F.S."/>
            <person name="Watson E.T."/>
            <person name="Lima T.G."/>
            <person name="Willett C.S."/>
            <person name="Edmands S."/>
            <person name="Li W."/>
            <person name="Burton R.S."/>
        </authorList>
    </citation>
    <scope>NUCLEOTIDE SEQUENCE [LARGE SCALE GENOMIC DNA]</scope>
    <source>
        <strain evidence="6 7">San Diego</strain>
    </source>
</reference>
<proteinExistence type="predicted"/>
<sequence>HYLTFVSTDWDEFQPWSECTKTCGGGTKSRSRSCFKDKELVDPNECFGSTVQTWNCNTQLCTIPQPWGQWSDCSVTCGSGVQTRIRKCLDTIANINVPYIHCKNSNETSTQACGGGIPCNGWTTWSEWSVCPYTVAGAQRNKSRKCMNGDEGQVNPSYCGGTATDASQQEPCPALKPCPDDHPHAFQAGLACCKFFYRSNVSSLCDGQFLQLADPLECCVDSETVDCANEPGYCQDNPIAPTFCPTNP</sequence>
<comment type="caution">
    <text evidence="6">The sequence shown here is derived from an EMBL/GenBank/DDBJ whole genome shotgun (WGS) entry which is preliminary data.</text>
</comment>
<name>A0A553NQL1_TIGCA</name>
<evidence type="ECO:0000256" key="1">
    <source>
        <dbReference type="ARBA" id="ARBA00004613"/>
    </source>
</evidence>
<feature type="non-terminal residue" evidence="6">
    <location>
        <position position="1"/>
    </location>
</feature>
<evidence type="ECO:0000256" key="2">
    <source>
        <dbReference type="ARBA" id="ARBA00022525"/>
    </source>
</evidence>
<gene>
    <name evidence="6" type="ORF">TCAL_13156</name>
</gene>
<organism evidence="6 7">
    <name type="scientific">Tigriopus californicus</name>
    <name type="common">Marine copepod</name>
    <dbReference type="NCBI Taxonomy" id="6832"/>
    <lineage>
        <taxon>Eukaryota</taxon>
        <taxon>Metazoa</taxon>
        <taxon>Ecdysozoa</taxon>
        <taxon>Arthropoda</taxon>
        <taxon>Crustacea</taxon>
        <taxon>Multicrustacea</taxon>
        <taxon>Hexanauplia</taxon>
        <taxon>Copepoda</taxon>
        <taxon>Harpacticoida</taxon>
        <taxon>Harpacticidae</taxon>
        <taxon>Tigriopus</taxon>
    </lineage>
</organism>
<keyword evidence="2" id="KW-0964">Secreted</keyword>
<evidence type="ECO:0000313" key="6">
    <source>
        <dbReference type="EMBL" id="TRY67731.1"/>
    </source>
</evidence>
<dbReference type="OMA" id="QNGRYCV"/>
<protein>
    <recommendedName>
        <fullName evidence="8">ADAMTS cysteine-rich domain-containing protein</fullName>
    </recommendedName>
</protein>
<dbReference type="Pfam" id="PF00090">
    <property type="entry name" value="TSP_1"/>
    <property type="match status" value="2"/>
</dbReference>
<dbReference type="InterPro" id="IPR000884">
    <property type="entry name" value="TSP1_rpt"/>
</dbReference>
<dbReference type="SUPFAM" id="SSF82895">
    <property type="entry name" value="TSP-1 type 1 repeat"/>
    <property type="match status" value="3"/>
</dbReference>
<dbReference type="PROSITE" id="PS50092">
    <property type="entry name" value="TSP1"/>
    <property type="match status" value="2"/>
</dbReference>
<dbReference type="PANTHER" id="PTHR22906:SF43">
    <property type="entry name" value="PROPERDIN"/>
    <property type="match status" value="1"/>
</dbReference>
<feature type="non-terminal residue" evidence="6">
    <location>
        <position position="248"/>
    </location>
</feature>
<keyword evidence="3" id="KW-0732">Signal</keyword>
<evidence type="ECO:0008006" key="8">
    <source>
        <dbReference type="Google" id="ProtNLM"/>
    </source>
</evidence>
<dbReference type="SMART" id="SM00209">
    <property type="entry name" value="TSP1"/>
    <property type="match status" value="3"/>
</dbReference>
<keyword evidence="7" id="KW-1185">Reference proteome</keyword>
<evidence type="ECO:0000256" key="4">
    <source>
        <dbReference type="ARBA" id="ARBA00022737"/>
    </source>
</evidence>
<dbReference type="Proteomes" id="UP000318571">
    <property type="component" value="Chromosome 4"/>
</dbReference>